<dbReference type="InterPro" id="IPR016024">
    <property type="entry name" value="ARM-type_fold"/>
</dbReference>
<sequence length="246" mass="27782">THSVNDLQSAVLHAQWTVSYYNDSTKEYIHHEHNILPHVTPLLKKLTNNKSNNQSDRQVALEALNLVWSIFIDVQSCAQSAVAVPSFIPSLVTASIYRDQGYRMKRECKHADDIRIMSLLCIFHIIRVDAPSALKVMLNDGQYVNALIRSVGAAGGSEEENRNVKFQGFENMNIIVSQMHGEEYPQQTLPVLLKGIQELLIEEGADEEFNACLFHTVDEILIQQDAYQVIKALLNSYQDDTNGNQQ</sequence>
<organism evidence="1 2">
    <name type="scientific">Streblomastix strix</name>
    <dbReference type="NCBI Taxonomy" id="222440"/>
    <lineage>
        <taxon>Eukaryota</taxon>
        <taxon>Metamonada</taxon>
        <taxon>Preaxostyla</taxon>
        <taxon>Oxymonadida</taxon>
        <taxon>Streblomastigidae</taxon>
        <taxon>Streblomastix</taxon>
    </lineage>
</organism>
<dbReference type="Proteomes" id="UP000324800">
    <property type="component" value="Unassembled WGS sequence"/>
</dbReference>
<dbReference type="SUPFAM" id="SSF48371">
    <property type="entry name" value="ARM repeat"/>
    <property type="match status" value="1"/>
</dbReference>
<reference evidence="1 2" key="1">
    <citation type="submission" date="2019-03" db="EMBL/GenBank/DDBJ databases">
        <title>Single cell metagenomics reveals metabolic interactions within the superorganism composed of flagellate Streblomastix strix and complex community of Bacteroidetes bacteria on its surface.</title>
        <authorList>
            <person name="Treitli S.C."/>
            <person name="Kolisko M."/>
            <person name="Husnik F."/>
            <person name="Keeling P."/>
            <person name="Hampl V."/>
        </authorList>
    </citation>
    <scope>NUCLEOTIDE SEQUENCE [LARGE SCALE GENOMIC DNA]</scope>
    <source>
        <strain evidence="1">ST1C</strain>
    </source>
</reference>
<evidence type="ECO:0000313" key="1">
    <source>
        <dbReference type="EMBL" id="KAA6379548.1"/>
    </source>
</evidence>
<dbReference type="AlphaFoldDB" id="A0A5J4VAC2"/>
<comment type="caution">
    <text evidence="1">The sequence shown here is derived from an EMBL/GenBank/DDBJ whole genome shotgun (WGS) entry which is preliminary data.</text>
</comment>
<feature type="non-terminal residue" evidence="1">
    <location>
        <position position="1"/>
    </location>
</feature>
<accession>A0A5J4VAC2</accession>
<gene>
    <name evidence="1" type="ORF">EZS28_024924</name>
</gene>
<protein>
    <submittedName>
        <fullName evidence="1">Uncharacterized protein</fullName>
    </submittedName>
</protein>
<evidence type="ECO:0000313" key="2">
    <source>
        <dbReference type="Proteomes" id="UP000324800"/>
    </source>
</evidence>
<proteinExistence type="predicted"/>
<dbReference type="EMBL" id="SNRW01008422">
    <property type="protein sequence ID" value="KAA6379548.1"/>
    <property type="molecule type" value="Genomic_DNA"/>
</dbReference>
<name>A0A5J4VAC2_9EUKA</name>